<keyword evidence="2" id="KW-1185">Reference proteome</keyword>
<gene>
    <name evidence="1" type="ordered locus">CHU_1509</name>
</gene>
<proteinExistence type="predicted"/>
<name>A0A6N4SQX7_CYTH3</name>
<organism evidence="1 2">
    <name type="scientific">Cytophaga hutchinsonii (strain ATCC 33406 / DSM 1761 / CIP 103989 / NBRC 15051 / NCIMB 9469 / D465)</name>
    <dbReference type="NCBI Taxonomy" id="269798"/>
    <lineage>
        <taxon>Bacteria</taxon>
        <taxon>Pseudomonadati</taxon>
        <taxon>Bacteroidota</taxon>
        <taxon>Cytophagia</taxon>
        <taxon>Cytophagales</taxon>
        <taxon>Cytophagaceae</taxon>
        <taxon>Cytophaga</taxon>
    </lineage>
</organism>
<evidence type="ECO:0000313" key="2">
    <source>
        <dbReference type="Proteomes" id="UP000001822"/>
    </source>
</evidence>
<protein>
    <submittedName>
        <fullName evidence="1">Uncharacterized protein</fullName>
    </submittedName>
</protein>
<dbReference type="KEGG" id="chu:CHU_1509"/>
<dbReference type="RefSeq" id="WP_011584895.1">
    <property type="nucleotide sequence ID" value="NC_008255.1"/>
</dbReference>
<dbReference type="Proteomes" id="UP000001822">
    <property type="component" value="Chromosome"/>
</dbReference>
<accession>A0A6N4SQX7</accession>
<dbReference type="AlphaFoldDB" id="A0A6N4SQX7"/>
<reference evidence="1 2" key="1">
    <citation type="journal article" date="2007" name="Appl. Environ. Microbiol.">
        <title>Genome sequence of the cellulolytic gliding bacterium Cytophaga hutchinsonii.</title>
        <authorList>
            <person name="Xie G."/>
            <person name="Bruce D.C."/>
            <person name="Challacombe J.F."/>
            <person name="Chertkov O."/>
            <person name="Detter J.C."/>
            <person name="Gilna P."/>
            <person name="Han C.S."/>
            <person name="Lucas S."/>
            <person name="Misra M."/>
            <person name="Myers G.L."/>
            <person name="Richardson P."/>
            <person name="Tapia R."/>
            <person name="Thayer N."/>
            <person name="Thompson L.S."/>
            <person name="Brettin T.S."/>
            <person name="Henrissat B."/>
            <person name="Wilson D.B."/>
            <person name="McBride M.J."/>
        </authorList>
    </citation>
    <scope>NUCLEOTIDE SEQUENCE [LARGE SCALE GENOMIC DNA]</scope>
    <source>
        <strain evidence="2">ATCC 33406 / DSM 1761 / CIP 103989 / NBRC 15051 / NCIMB 9469 / D465</strain>
    </source>
</reference>
<dbReference type="EMBL" id="CP000383">
    <property type="protein sequence ID" value="ABG58780.1"/>
    <property type="molecule type" value="Genomic_DNA"/>
</dbReference>
<sequence>MNSVTLTNYNTEFIIDEKDASSIKLIKLTSLNQYSNLMLIIKDENGSTLINRELGSFNIDPIKKEILINEEIKVFKFIIVSIYKTEMNQKFTITLYFETTQ</sequence>
<evidence type="ECO:0000313" key="1">
    <source>
        <dbReference type="EMBL" id="ABG58780.1"/>
    </source>
</evidence>